<evidence type="ECO:0000256" key="3">
    <source>
        <dbReference type="ARBA" id="ARBA00022840"/>
    </source>
</evidence>
<dbReference type="SUPFAM" id="SSF56731">
    <property type="entry name" value="DNA primase core"/>
    <property type="match status" value="1"/>
</dbReference>
<evidence type="ECO:0000313" key="6">
    <source>
        <dbReference type="EMBL" id="XDQ04630.1"/>
    </source>
</evidence>
<dbReference type="GO" id="GO:0016787">
    <property type="term" value="F:hydrolase activity"/>
    <property type="evidence" value="ECO:0007669"/>
    <property type="project" value="UniProtKB-KW"/>
</dbReference>
<name>A0AB39ME17_9ACTN</name>
<organism evidence="6">
    <name type="scientific">Streptomyces sp. R08</name>
    <dbReference type="NCBI Taxonomy" id="3238624"/>
    <lineage>
        <taxon>Bacteria</taxon>
        <taxon>Bacillati</taxon>
        <taxon>Actinomycetota</taxon>
        <taxon>Actinomycetes</taxon>
        <taxon>Kitasatosporales</taxon>
        <taxon>Streptomycetaceae</taxon>
        <taxon>Streptomyces</taxon>
    </lineage>
</organism>
<sequence>MEFRKVLEHFTDVTEHDDGGYIALCPSHNDSRPSLRIWRGDDNKVRITCRTGCNPSEIVKAAGLTWSDMFNATGEGLTVPKEPRALVGAGHVAALAQYVDRTALALWDYGNAGATAAREYLADRFGLTDDAAADLELGFSADVDMPYLSRPFAAYPRLTVPFKDFAGIPRALQGRDVSGRCPMRWVGLTNPEGARWALYGVFRGSGGYGATLVTEGPSDALTAVSVGYDAVAVRGASLAGNPDLARELAEGLRGTQVIVAGDHDPAGEGFTRRLADALKAHGIDVYTLSIPTPGDDLNTWRLRDPAAFPYALHHAVKTARSVRGVAEVQAEERKAEVVQRTGTVSVNDAEGMDAAEQLRELEDQYGQTDAVNAHALVAWTNGRIKFAKGLGFFVWNGRTWERSTTKVRQEVHRMGAALMLAGEREKAKPFLMTTRIDALMTELRSVPSVYVNAEDFDARPELLSFRNGVVDLRTGEIRGHDMEDLLTVSLPIDYNAEARSPRWEQFLSEIFPDSPDMPGYVQRLVGYGVTGNTSEQCFAVLHGKGANGKSVFTDVLTEVFGSITKTTPFSTFEDKGNSGGIPNDIAALRGSRLVMASEGEAGKRMSEAVLKRVTGKDKVTARFLRQEFFTFAPTFLILLATNHRPNFRGQDEGLWRRVKLLPFTRYFSPSERDYDLDRKLLAESQGIVAWAVRGAVEWYANGLQDPDEVTNASREYRETSDALAGFIPGVLVKQPGNRIIGSEVFNAYLDWCEAENLPQKERWTRRAFYAAMEERGINKVRIAAGMALDGIAYAPEAAPAEASGPGIFAK</sequence>
<keyword evidence="3" id="KW-0067">ATP-binding</keyword>
<dbReference type="Pfam" id="PF13155">
    <property type="entry name" value="Toprim_2"/>
    <property type="match status" value="1"/>
</dbReference>
<dbReference type="InterPro" id="IPR051620">
    <property type="entry name" value="ORF904-like_C"/>
</dbReference>
<feature type="domain" description="Toprim" evidence="4">
    <location>
        <begin position="209"/>
        <end position="293"/>
    </location>
</feature>
<dbReference type="InterPro" id="IPR006171">
    <property type="entry name" value="TOPRIM_dom"/>
</dbReference>
<dbReference type="PANTHER" id="PTHR35372">
    <property type="entry name" value="ATP BINDING PROTEIN-RELATED"/>
    <property type="match status" value="1"/>
</dbReference>
<dbReference type="NCBIfam" id="TIGR01613">
    <property type="entry name" value="primase_Cterm"/>
    <property type="match status" value="1"/>
</dbReference>
<dbReference type="Gene3D" id="3.40.1360.10">
    <property type="match status" value="1"/>
</dbReference>
<proteinExistence type="predicted"/>
<dbReference type="PANTHER" id="PTHR35372:SF2">
    <property type="entry name" value="SF3 HELICASE DOMAIN-CONTAINING PROTEIN"/>
    <property type="match status" value="1"/>
</dbReference>
<protein>
    <submittedName>
        <fullName evidence="6">Phage/plasmid primase, P4 family</fullName>
    </submittedName>
</protein>
<dbReference type="CDD" id="cd00188">
    <property type="entry name" value="TOPRIM"/>
    <property type="match status" value="1"/>
</dbReference>
<dbReference type="SUPFAM" id="SSF52540">
    <property type="entry name" value="P-loop containing nucleoside triphosphate hydrolases"/>
    <property type="match status" value="1"/>
</dbReference>
<dbReference type="PROSITE" id="PS51206">
    <property type="entry name" value="SF3_HELICASE_1"/>
    <property type="match status" value="1"/>
</dbReference>
<dbReference type="Pfam" id="PF19263">
    <property type="entry name" value="DUF5906"/>
    <property type="match status" value="1"/>
</dbReference>
<dbReference type="InterPro" id="IPR014818">
    <property type="entry name" value="Phage/plasmid_primase_P4_C"/>
</dbReference>
<evidence type="ECO:0000256" key="1">
    <source>
        <dbReference type="ARBA" id="ARBA00022741"/>
    </source>
</evidence>
<dbReference type="RefSeq" id="WP_369190142.1">
    <property type="nucleotide sequence ID" value="NZ_CP163431.1"/>
</dbReference>
<accession>A0AB39ME17</accession>
<evidence type="ECO:0000256" key="2">
    <source>
        <dbReference type="ARBA" id="ARBA00022801"/>
    </source>
</evidence>
<keyword evidence="2" id="KW-0378">Hydrolase</keyword>
<dbReference type="InterPro" id="IPR027417">
    <property type="entry name" value="P-loop_NTPase"/>
</dbReference>
<dbReference type="InterPro" id="IPR006500">
    <property type="entry name" value="Helicase_put_C_phage/plasmid"/>
</dbReference>
<dbReference type="InterPro" id="IPR014015">
    <property type="entry name" value="Helicase_SF3_DNA-vir"/>
</dbReference>
<dbReference type="AlphaFoldDB" id="A0AB39ME17"/>
<dbReference type="Gene3D" id="3.40.50.300">
    <property type="entry name" value="P-loop containing nucleotide triphosphate hydrolases"/>
    <property type="match status" value="1"/>
</dbReference>
<keyword evidence="1" id="KW-0547">Nucleotide-binding</keyword>
<dbReference type="SMART" id="SM00493">
    <property type="entry name" value="TOPRIM"/>
    <property type="match status" value="1"/>
</dbReference>
<dbReference type="GO" id="GO:0005524">
    <property type="term" value="F:ATP binding"/>
    <property type="evidence" value="ECO:0007669"/>
    <property type="project" value="UniProtKB-KW"/>
</dbReference>
<dbReference type="InterPro" id="IPR045455">
    <property type="entry name" value="NrS-1_pol-like_helicase"/>
</dbReference>
<dbReference type="SMART" id="SM00885">
    <property type="entry name" value="D5_N"/>
    <property type="match status" value="1"/>
</dbReference>
<evidence type="ECO:0000259" key="4">
    <source>
        <dbReference type="PROSITE" id="PS50880"/>
    </source>
</evidence>
<dbReference type="EMBL" id="CP163431">
    <property type="protein sequence ID" value="XDQ04630.1"/>
    <property type="molecule type" value="Genomic_DNA"/>
</dbReference>
<evidence type="ECO:0000259" key="5">
    <source>
        <dbReference type="PROSITE" id="PS51206"/>
    </source>
</evidence>
<gene>
    <name evidence="6" type="ORF">AB5J58_32690</name>
</gene>
<reference evidence="6" key="1">
    <citation type="submission" date="2024-07" db="EMBL/GenBank/DDBJ databases">
        <authorList>
            <person name="Yu S.T."/>
        </authorList>
    </citation>
    <scope>NUCLEOTIDE SEQUENCE</scope>
    <source>
        <strain evidence="6">R08</strain>
    </source>
</reference>
<dbReference type="Pfam" id="PF08706">
    <property type="entry name" value="D5_N"/>
    <property type="match status" value="1"/>
</dbReference>
<dbReference type="PROSITE" id="PS50880">
    <property type="entry name" value="TOPRIM"/>
    <property type="match status" value="1"/>
</dbReference>
<feature type="domain" description="SF3 helicase" evidence="5">
    <location>
        <begin position="516"/>
        <end position="676"/>
    </location>
</feature>